<feature type="region of interest" description="Disordered" evidence="1">
    <location>
        <begin position="32"/>
        <end position="52"/>
    </location>
</feature>
<dbReference type="EMBL" id="JABSTV010001252">
    <property type="protein sequence ID" value="KAH7948361.1"/>
    <property type="molecule type" value="Genomic_DNA"/>
</dbReference>
<sequence length="257" mass="28304">MVGTARSRLPASRARLVSQRCCYNVDLTPSAACSSDEHFSSPRGGRQPMHGSEFNSHAKDFVHLVYGPSLRRRSQLYSLCKARDGGILSQGYRILRFSRLPLRADILHGRTYTNTPLATGLLCCKSQSAEKRGSTSCAAVEAETRLPPSGVCSRHFTPDAYTCSIQWMADFGLSTRNVRLKSDAVPALCHPAVTARHDAFQGRGKRDCRDNNLKRVGDPEVRAPAEVSAATCRDAERHDMEASIKKRLRRDPEDGGS</sequence>
<accession>A0A9D4STG2</accession>
<feature type="region of interest" description="Disordered" evidence="1">
    <location>
        <begin position="215"/>
        <end position="257"/>
    </location>
</feature>
<protein>
    <recommendedName>
        <fullName evidence="4">THAP-type domain-containing protein</fullName>
    </recommendedName>
</protein>
<evidence type="ECO:0000313" key="3">
    <source>
        <dbReference type="Proteomes" id="UP000821837"/>
    </source>
</evidence>
<evidence type="ECO:0000256" key="1">
    <source>
        <dbReference type="SAM" id="MobiDB-lite"/>
    </source>
</evidence>
<dbReference type="AlphaFoldDB" id="A0A9D4STG2"/>
<proteinExistence type="predicted"/>
<feature type="compositionally biased region" description="Basic and acidic residues" evidence="1">
    <location>
        <begin position="233"/>
        <end position="257"/>
    </location>
</feature>
<reference evidence="2" key="1">
    <citation type="journal article" date="2020" name="Cell">
        <title>Large-Scale Comparative Analyses of Tick Genomes Elucidate Their Genetic Diversity and Vector Capacities.</title>
        <authorList>
            <consortium name="Tick Genome and Microbiome Consortium (TIGMIC)"/>
            <person name="Jia N."/>
            <person name="Wang J."/>
            <person name="Shi W."/>
            <person name="Du L."/>
            <person name="Sun Y."/>
            <person name="Zhan W."/>
            <person name="Jiang J.F."/>
            <person name="Wang Q."/>
            <person name="Zhang B."/>
            <person name="Ji P."/>
            <person name="Bell-Sakyi L."/>
            <person name="Cui X.M."/>
            <person name="Yuan T.T."/>
            <person name="Jiang B.G."/>
            <person name="Yang W.F."/>
            <person name="Lam T.T."/>
            <person name="Chang Q.C."/>
            <person name="Ding S.J."/>
            <person name="Wang X.J."/>
            <person name="Zhu J.G."/>
            <person name="Ruan X.D."/>
            <person name="Zhao L."/>
            <person name="Wei J.T."/>
            <person name="Ye R.Z."/>
            <person name="Que T.C."/>
            <person name="Du C.H."/>
            <person name="Zhou Y.H."/>
            <person name="Cheng J.X."/>
            <person name="Dai P.F."/>
            <person name="Guo W.B."/>
            <person name="Han X.H."/>
            <person name="Huang E.J."/>
            <person name="Li L.F."/>
            <person name="Wei W."/>
            <person name="Gao Y.C."/>
            <person name="Liu J.Z."/>
            <person name="Shao H.Z."/>
            <person name="Wang X."/>
            <person name="Wang C.C."/>
            <person name="Yang T.C."/>
            <person name="Huo Q.B."/>
            <person name="Li W."/>
            <person name="Chen H.Y."/>
            <person name="Chen S.E."/>
            <person name="Zhou L.G."/>
            <person name="Ni X.B."/>
            <person name="Tian J.H."/>
            <person name="Sheng Y."/>
            <person name="Liu T."/>
            <person name="Pan Y.S."/>
            <person name="Xia L.Y."/>
            <person name="Li J."/>
            <person name="Zhao F."/>
            <person name="Cao W.C."/>
        </authorList>
    </citation>
    <scope>NUCLEOTIDE SEQUENCE</scope>
    <source>
        <strain evidence="2">Rsan-2018</strain>
    </source>
</reference>
<keyword evidence="3" id="KW-1185">Reference proteome</keyword>
<organism evidence="2 3">
    <name type="scientific">Rhipicephalus sanguineus</name>
    <name type="common">Brown dog tick</name>
    <name type="synonym">Ixodes sanguineus</name>
    <dbReference type="NCBI Taxonomy" id="34632"/>
    <lineage>
        <taxon>Eukaryota</taxon>
        <taxon>Metazoa</taxon>
        <taxon>Ecdysozoa</taxon>
        <taxon>Arthropoda</taxon>
        <taxon>Chelicerata</taxon>
        <taxon>Arachnida</taxon>
        <taxon>Acari</taxon>
        <taxon>Parasitiformes</taxon>
        <taxon>Ixodida</taxon>
        <taxon>Ixodoidea</taxon>
        <taxon>Ixodidae</taxon>
        <taxon>Rhipicephalinae</taxon>
        <taxon>Rhipicephalus</taxon>
        <taxon>Rhipicephalus</taxon>
    </lineage>
</organism>
<evidence type="ECO:0008006" key="4">
    <source>
        <dbReference type="Google" id="ProtNLM"/>
    </source>
</evidence>
<dbReference type="Proteomes" id="UP000821837">
    <property type="component" value="Chromosome 6"/>
</dbReference>
<comment type="caution">
    <text evidence="2">The sequence shown here is derived from an EMBL/GenBank/DDBJ whole genome shotgun (WGS) entry which is preliminary data.</text>
</comment>
<reference evidence="2" key="2">
    <citation type="submission" date="2021-09" db="EMBL/GenBank/DDBJ databases">
        <authorList>
            <person name="Jia N."/>
            <person name="Wang J."/>
            <person name="Shi W."/>
            <person name="Du L."/>
            <person name="Sun Y."/>
            <person name="Zhan W."/>
            <person name="Jiang J."/>
            <person name="Wang Q."/>
            <person name="Zhang B."/>
            <person name="Ji P."/>
            <person name="Sakyi L.B."/>
            <person name="Cui X."/>
            <person name="Yuan T."/>
            <person name="Jiang B."/>
            <person name="Yang W."/>
            <person name="Lam T.T.-Y."/>
            <person name="Chang Q."/>
            <person name="Ding S."/>
            <person name="Wang X."/>
            <person name="Zhu J."/>
            <person name="Ruan X."/>
            <person name="Zhao L."/>
            <person name="Wei J."/>
            <person name="Que T."/>
            <person name="Du C."/>
            <person name="Cheng J."/>
            <person name="Dai P."/>
            <person name="Han X."/>
            <person name="Huang E."/>
            <person name="Gao Y."/>
            <person name="Liu J."/>
            <person name="Shao H."/>
            <person name="Ye R."/>
            <person name="Li L."/>
            <person name="Wei W."/>
            <person name="Wang X."/>
            <person name="Wang C."/>
            <person name="Huo Q."/>
            <person name="Li W."/>
            <person name="Guo W."/>
            <person name="Chen H."/>
            <person name="Chen S."/>
            <person name="Zhou L."/>
            <person name="Zhou L."/>
            <person name="Ni X."/>
            <person name="Tian J."/>
            <person name="Zhou Y."/>
            <person name="Sheng Y."/>
            <person name="Liu T."/>
            <person name="Pan Y."/>
            <person name="Xia L."/>
            <person name="Li J."/>
            <person name="Zhao F."/>
            <person name="Cao W."/>
        </authorList>
    </citation>
    <scope>NUCLEOTIDE SEQUENCE</scope>
    <source>
        <strain evidence="2">Rsan-2018</strain>
        <tissue evidence="2">Larvae</tissue>
    </source>
</reference>
<dbReference type="VEuPathDB" id="VectorBase:RSAN_057760"/>
<evidence type="ECO:0000313" key="2">
    <source>
        <dbReference type="EMBL" id="KAH7948361.1"/>
    </source>
</evidence>
<gene>
    <name evidence="2" type="ORF">HPB52_020846</name>
</gene>
<name>A0A9D4STG2_RHISA</name>